<comment type="cofactor">
    <cofactor evidence="1">
        <name>Mg(2+)</name>
        <dbReference type="ChEBI" id="CHEBI:18420"/>
    </cofactor>
</comment>
<keyword evidence="6" id="KW-0479">Metal-binding</keyword>
<evidence type="ECO:0000259" key="18">
    <source>
        <dbReference type="Pfam" id="PF16212"/>
    </source>
</evidence>
<feature type="transmembrane region" description="Helical" evidence="16">
    <location>
        <begin position="48"/>
        <end position="70"/>
    </location>
</feature>
<feature type="domain" description="P-type ATPase C-terminal" evidence="18">
    <location>
        <begin position="674"/>
        <end position="901"/>
    </location>
</feature>
<evidence type="ECO:0000256" key="10">
    <source>
        <dbReference type="ARBA" id="ARBA00022967"/>
    </source>
</evidence>
<name>A0A2I3MCC9_PAPAN</name>
<dbReference type="GO" id="GO:0140326">
    <property type="term" value="F:ATPase-coupled intramembrane lipid transporter activity"/>
    <property type="evidence" value="ECO:0007669"/>
    <property type="project" value="UniProtKB-EC"/>
</dbReference>
<evidence type="ECO:0000256" key="4">
    <source>
        <dbReference type="ARBA" id="ARBA00022448"/>
    </source>
</evidence>
<keyword evidence="10 16" id="KW-1278">Translocase</keyword>
<feature type="transmembrane region" description="Helical" evidence="16">
    <location>
        <begin position="840"/>
        <end position="860"/>
    </location>
</feature>
<feature type="transmembrane region" description="Helical" evidence="16">
    <location>
        <begin position="708"/>
        <end position="728"/>
    </location>
</feature>
<keyword evidence="5 16" id="KW-0812">Transmembrane</keyword>
<dbReference type="Pfam" id="PF16212">
    <property type="entry name" value="PhoLip_ATPase_C"/>
    <property type="match status" value="1"/>
</dbReference>
<evidence type="ECO:0000256" key="16">
    <source>
        <dbReference type="RuleBase" id="RU362033"/>
    </source>
</evidence>
<dbReference type="SUPFAM" id="SSF81665">
    <property type="entry name" value="Calcium ATPase, transmembrane domain M"/>
    <property type="match status" value="1"/>
</dbReference>
<keyword evidence="13" id="KW-0445">Lipid transport</keyword>
<keyword evidence="4" id="KW-0813">Transport</keyword>
<dbReference type="PANTHER" id="PTHR24092">
    <property type="entry name" value="PROBABLE PHOSPHOLIPID-TRANSPORTING ATPASE"/>
    <property type="match status" value="1"/>
</dbReference>
<keyword evidence="11 16" id="KW-1133">Transmembrane helix</keyword>
<dbReference type="InterPro" id="IPR032630">
    <property type="entry name" value="P_typ_ATPase_c"/>
</dbReference>
<keyword evidence="12" id="KW-0333">Golgi apparatus</keyword>
<accession>A0A2I3MCC9</accession>
<evidence type="ECO:0000256" key="5">
    <source>
        <dbReference type="ARBA" id="ARBA00022692"/>
    </source>
</evidence>
<evidence type="ECO:0000256" key="3">
    <source>
        <dbReference type="ARBA" id="ARBA00008109"/>
    </source>
</evidence>
<feature type="transmembrane region" description="Helical" evidence="16">
    <location>
        <begin position="190"/>
        <end position="209"/>
    </location>
</feature>
<feature type="domain" description="P-type ATPase N-terminal" evidence="17">
    <location>
        <begin position="29"/>
        <end position="89"/>
    </location>
</feature>
<evidence type="ECO:0000256" key="9">
    <source>
        <dbReference type="ARBA" id="ARBA00022842"/>
    </source>
</evidence>
<dbReference type="NCBIfam" id="TIGR01652">
    <property type="entry name" value="ATPase-Plipid"/>
    <property type="match status" value="1"/>
</dbReference>
<dbReference type="GO" id="GO:0005886">
    <property type="term" value="C:plasma membrane"/>
    <property type="evidence" value="ECO:0007669"/>
    <property type="project" value="TreeGrafter"/>
</dbReference>
<dbReference type="InterPro" id="IPR018303">
    <property type="entry name" value="ATPase_P-typ_P_site"/>
</dbReference>
<keyword evidence="8 16" id="KW-0067">ATP-binding</keyword>
<protein>
    <recommendedName>
        <fullName evidence="16">Phospholipid-transporting ATPase</fullName>
        <ecNumber evidence="16">7.6.2.1</ecNumber>
    </recommendedName>
</protein>
<feature type="transmembrane region" description="Helical" evidence="16">
    <location>
        <begin position="812"/>
        <end position="833"/>
    </location>
</feature>
<evidence type="ECO:0000256" key="13">
    <source>
        <dbReference type="ARBA" id="ARBA00023055"/>
    </source>
</evidence>
<feature type="transmembrane region" description="Helical" evidence="16">
    <location>
        <begin position="786"/>
        <end position="806"/>
    </location>
</feature>
<keyword evidence="14 16" id="KW-0472">Membrane</keyword>
<dbReference type="InterPro" id="IPR023299">
    <property type="entry name" value="ATPase_P-typ_cyto_dom_N"/>
</dbReference>
<evidence type="ECO:0000259" key="17">
    <source>
        <dbReference type="Pfam" id="PF16209"/>
    </source>
</evidence>
<dbReference type="PRINTS" id="PR00119">
    <property type="entry name" value="CATATPASE"/>
</dbReference>
<evidence type="ECO:0000256" key="12">
    <source>
        <dbReference type="ARBA" id="ARBA00023034"/>
    </source>
</evidence>
<dbReference type="InterPro" id="IPR006539">
    <property type="entry name" value="P-type_ATPase_IV"/>
</dbReference>
<evidence type="ECO:0000313" key="20">
    <source>
        <dbReference type="Proteomes" id="UP000028761"/>
    </source>
</evidence>
<evidence type="ECO:0000256" key="11">
    <source>
        <dbReference type="ARBA" id="ARBA00022989"/>
    </source>
</evidence>
<dbReference type="InterPro" id="IPR032631">
    <property type="entry name" value="P-type_ATPase_N"/>
</dbReference>
<keyword evidence="9 16" id="KW-0460">Magnesium</keyword>
<reference evidence="19" key="2">
    <citation type="submission" date="2025-08" db="UniProtKB">
        <authorList>
            <consortium name="Ensembl"/>
        </authorList>
    </citation>
    <scope>IDENTIFICATION</scope>
</reference>
<dbReference type="GO" id="GO:0006890">
    <property type="term" value="P:retrograde vesicle-mediated transport, Golgi to endoplasmic reticulum"/>
    <property type="evidence" value="ECO:0007669"/>
    <property type="project" value="TreeGrafter"/>
</dbReference>
<comment type="catalytic activity">
    <reaction evidence="15 16">
        <text>ATP + H2O + phospholipidSide 1 = ADP + phosphate + phospholipidSide 2.</text>
        <dbReference type="EC" id="7.6.2.1"/>
    </reaction>
</comment>
<dbReference type="GO" id="GO:0000287">
    <property type="term" value="F:magnesium ion binding"/>
    <property type="evidence" value="ECO:0007669"/>
    <property type="project" value="UniProtKB-UniRule"/>
</dbReference>
<dbReference type="SFLD" id="SFLDF00027">
    <property type="entry name" value="p-type_atpase"/>
    <property type="match status" value="1"/>
</dbReference>
<dbReference type="SUPFAM" id="SSF81660">
    <property type="entry name" value="Metal cation-transporting ATPase, ATP-binding domain N"/>
    <property type="match status" value="1"/>
</dbReference>
<keyword evidence="7 16" id="KW-0547">Nucleotide-binding</keyword>
<feature type="transmembrane region" description="Helical" evidence="16">
    <location>
        <begin position="82"/>
        <end position="101"/>
    </location>
</feature>
<sequence length="909" mass="103060">MDSRAGCCEWLRCCGGGEARPRTVWLGHPEKRDQRYPRNVINNQKYNFFTFLPGVLFNQFKYFFNLYFLLLACSQFVPEMRLGALYTYWVPLGFVLAVTVIREAVEEIRCYVRDKEVNSQVYSRLTARGTVVGVVLYTGRELRSVMNTSNPRSKIGLFDLEVNCLTKILFGALVVVSLVMVALQHFAGRWYLQIIRFLLLFSNIIPISLRVNLDMGKIVYSWVIRRDSKIPGTVVRSSTIPEQLGRISYLLTDKTGTLTQNEMVFKRLHLGTVAYGLDSMDEVQSHIFSIYTQQSQDPPAQKGPTLTTKVRRTMSSRVHEAVKAIALCHNVTPVYESNGVTDQAEAEKQYEDSCRVYQASSPDEVALVQWTESVGLTLVGRDQSSMQLRTPGDQILNFTILQIFPFTYESKRMGIIVRDESTGEITFYMKGADVVMAGIVQYNDWLEEECGNMAREGLRVLVVAKKSLAEEQYQDFEARYVQAKLSVHDRSLKVATVIESLEMEMELLCLTGVEDQLQADVRPTLETLRNAGIKVWMLTGDKLETATCTAKNAHLVTRNQDIHVFRLVTNRGEAHLELNAFRRKHDCALVISGDSLEVCLKYYEYEFMELACQCPAVVCCRCAPTQKAQIVRLLQERTGKLTCAVGDGGNDVSMIQESDCGVGVEGKEGKQASLAADFSITQFKHLGRLLMVHGRNSYKRSAALSQFVIHRSLCISTMQAVFSSVFYFASVPLYQGFLIIGYSTIYTMFPVFSLVLDKDVKSEVAMLYPELYKDLLKGRPLSYKTFLIWVLISIYQGSTIMYGALLLFESEFVHIVAISFTSLILTELLMVALTIQTWHWLMTVAELLSLACYIASLVFLHEFIDVYFIATLSFLWKVSVITLVSCLPLYVLKYLRRRFSPPSYSKLTS</sequence>
<dbReference type="GO" id="GO:0005768">
    <property type="term" value="C:endosome"/>
    <property type="evidence" value="ECO:0007669"/>
    <property type="project" value="TreeGrafter"/>
</dbReference>
<gene>
    <name evidence="19" type="primary">ATP9A</name>
</gene>
<evidence type="ECO:0000256" key="14">
    <source>
        <dbReference type="ARBA" id="ARBA00023136"/>
    </source>
</evidence>
<dbReference type="ExpressionAtlas" id="A0A2I3MCC9">
    <property type="expression patterns" value="baseline"/>
</dbReference>
<dbReference type="Gene3D" id="3.40.1110.10">
    <property type="entry name" value="Calcium-transporting ATPase, cytoplasmic domain N"/>
    <property type="match status" value="1"/>
</dbReference>
<evidence type="ECO:0000256" key="2">
    <source>
        <dbReference type="ARBA" id="ARBA00004166"/>
    </source>
</evidence>
<feature type="transmembrane region" description="Helical" evidence="16">
    <location>
        <begin position="734"/>
        <end position="756"/>
    </location>
</feature>
<reference evidence="19" key="3">
    <citation type="submission" date="2025-09" db="UniProtKB">
        <authorList>
            <consortium name="Ensembl"/>
        </authorList>
    </citation>
    <scope>IDENTIFICATION</scope>
</reference>
<evidence type="ECO:0000256" key="1">
    <source>
        <dbReference type="ARBA" id="ARBA00001946"/>
    </source>
</evidence>
<evidence type="ECO:0000256" key="15">
    <source>
        <dbReference type="ARBA" id="ARBA00034036"/>
    </source>
</evidence>
<organism evidence="19 20">
    <name type="scientific">Papio anubis</name>
    <name type="common">Olive baboon</name>
    <dbReference type="NCBI Taxonomy" id="9555"/>
    <lineage>
        <taxon>Eukaryota</taxon>
        <taxon>Metazoa</taxon>
        <taxon>Chordata</taxon>
        <taxon>Craniata</taxon>
        <taxon>Vertebrata</taxon>
        <taxon>Euteleostomi</taxon>
        <taxon>Mammalia</taxon>
        <taxon>Eutheria</taxon>
        <taxon>Euarchontoglires</taxon>
        <taxon>Primates</taxon>
        <taxon>Haplorrhini</taxon>
        <taxon>Catarrhini</taxon>
        <taxon>Cercopithecidae</taxon>
        <taxon>Cercopithecinae</taxon>
        <taxon>Papio</taxon>
    </lineage>
</organism>
<keyword evidence="20" id="KW-1185">Reference proteome</keyword>
<reference evidence="19 20" key="1">
    <citation type="submission" date="2012-03" db="EMBL/GenBank/DDBJ databases">
        <title>Whole Genome Assembly of Papio anubis.</title>
        <authorList>
            <person name="Liu Y.L."/>
            <person name="Abraham K.A."/>
            <person name="Akbar H.A."/>
            <person name="Ali S.A."/>
            <person name="Anosike U.A."/>
            <person name="Aqrawi P.A."/>
            <person name="Arias F.A."/>
            <person name="Attaway T.A."/>
            <person name="Awwad R.A."/>
            <person name="Babu C.B."/>
            <person name="Bandaranaike D.B."/>
            <person name="Battles P.B."/>
            <person name="Bell A.B."/>
            <person name="Beltran B.B."/>
            <person name="Berhane-Mersha D.B."/>
            <person name="Bess C.B."/>
            <person name="Bickham C.B."/>
            <person name="Bolden T.B."/>
            <person name="Carter K.C."/>
            <person name="Chau D.C."/>
            <person name="Chavez A.C."/>
            <person name="Clerc-Blankenburg K.C."/>
            <person name="Coyle M.C."/>
            <person name="Dao M.D."/>
            <person name="Davila M.L.D."/>
            <person name="Davy-Carroll L.D."/>
            <person name="Denson S.D."/>
            <person name="Dinh H.D."/>
            <person name="Fernandez S.F."/>
            <person name="Fernando P.F."/>
            <person name="Forbes L.F."/>
            <person name="Francis C.F."/>
            <person name="Francisco L.F."/>
            <person name="Fu Q.F."/>
            <person name="Garcia-Iii R.G."/>
            <person name="Garrett T.G."/>
            <person name="Gross S.G."/>
            <person name="Gubbala S.G."/>
            <person name="Hirani K.H."/>
            <person name="Hogues M.H."/>
            <person name="Hollins B.H."/>
            <person name="Jackson L.J."/>
            <person name="Javaid M.J."/>
            <person name="Jhangiani S.J."/>
            <person name="Johnson A.J."/>
            <person name="Johnson B.J."/>
            <person name="Jones J.J."/>
            <person name="Joshi V.J."/>
            <person name="Kalu J.K."/>
            <person name="Khan N.K."/>
            <person name="Korchina V.K."/>
            <person name="Kovar C.K."/>
            <person name="Lago L.L."/>
            <person name="Lara F.L."/>
            <person name="Le T.-K.L."/>
            <person name="Lee S.L."/>
            <person name="Legall-Iii F.L."/>
            <person name="Lemon S.L."/>
            <person name="Liu J.L."/>
            <person name="Liu Y.-S.L."/>
            <person name="Liyanage D.L."/>
            <person name="Lopez J.L."/>
            <person name="Lorensuhewa L.L."/>
            <person name="Mata R.M."/>
            <person name="Mathew T.M."/>
            <person name="Mercado C.M."/>
            <person name="Mercado I.M."/>
            <person name="Morales K.M."/>
            <person name="Morgan M.M."/>
            <person name="Munidasa M.M."/>
            <person name="Ngo D.N."/>
            <person name="Nguyen L.N."/>
            <person name="Nguyen T.N."/>
            <person name="Nguyen N.N."/>
            <person name="Obregon M.O."/>
            <person name="Okwuonu G.O."/>
            <person name="Ongeri F.O."/>
            <person name="Onwere C.O."/>
            <person name="Osifeso I.O."/>
            <person name="Parra A.P."/>
            <person name="Patil S.P."/>
            <person name="Perez A.P."/>
            <person name="Perez Y.P."/>
            <person name="Pham C.P."/>
            <person name="Pu L.-L.P."/>
            <person name="Puazo M.P."/>
            <person name="Quiroz J.Q."/>
            <person name="Rouhana J.R."/>
            <person name="Ruiz M.R."/>
            <person name="Ruiz S.-J.R."/>
            <person name="Saada N.S."/>
            <person name="Santibanez J.S."/>
            <person name="Scheel M.S."/>
            <person name="Schneider B.S."/>
            <person name="Simmons D.S."/>
            <person name="Sisson I.S."/>
            <person name="Tang L.-Y.T."/>
            <person name="Thornton R.T."/>
            <person name="Tisius J.T."/>
            <person name="Toledanes G.T."/>
            <person name="Trejos Z.T."/>
            <person name="Usmani K.U."/>
            <person name="Varghese R.V."/>
            <person name="Vattathil S.V."/>
            <person name="Vee V.V."/>
            <person name="Walker D.W."/>
            <person name="Weissenberger G.W."/>
            <person name="White C.W."/>
            <person name="Williams A.W."/>
            <person name="Woodworth J.W."/>
            <person name="Wright R.W."/>
            <person name="Zhu Y.Z."/>
            <person name="Han Y.H."/>
            <person name="Newsham I.N."/>
            <person name="Nazareth L.N."/>
            <person name="Worley K.W."/>
            <person name="Muzny D.M."/>
            <person name="Rogers J.R."/>
            <person name="Gibbs R.G."/>
        </authorList>
    </citation>
    <scope>NUCLEOTIDE SEQUENCE [LARGE SCALE GENOMIC DNA]</scope>
</reference>
<feature type="transmembrane region" description="Helical" evidence="16">
    <location>
        <begin position="866"/>
        <end position="892"/>
    </location>
</feature>
<dbReference type="InterPro" id="IPR023214">
    <property type="entry name" value="HAD_sf"/>
</dbReference>
<evidence type="ECO:0000256" key="7">
    <source>
        <dbReference type="ARBA" id="ARBA00022741"/>
    </source>
</evidence>
<evidence type="ECO:0000256" key="8">
    <source>
        <dbReference type="ARBA" id="ARBA00022840"/>
    </source>
</evidence>
<dbReference type="GO" id="GO:0045332">
    <property type="term" value="P:phospholipid translocation"/>
    <property type="evidence" value="ECO:0007669"/>
    <property type="project" value="TreeGrafter"/>
</dbReference>
<evidence type="ECO:0000313" key="19">
    <source>
        <dbReference type="Ensembl" id="ENSPANP00000033417.2"/>
    </source>
</evidence>
<feature type="transmembrane region" description="Helical" evidence="16">
    <location>
        <begin position="160"/>
        <end position="184"/>
    </location>
</feature>
<dbReference type="NCBIfam" id="TIGR01494">
    <property type="entry name" value="ATPase_P-type"/>
    <property type="match status" value="2"/>
</dbReference>
<evidence type="ECO:0000256" key="6">
    <source>
        <dbReference type="ARBA" id="ARBA00022723"/>
    </source>
</evidence>
<dbReference type="GeneTree" id="ENSGT00940000159181"/>
<dbReference type="SFLD" id="SFLDG00002">
    <property type="entry name" value="C1.7:_P-type_atpase_like"/>
    <property type="match status" value="1"/>
</dbReference>
<dbReference type="SUPFAM" id="SSF56784">
    <property type="entry name" value="HAD-like"/>
    <property type="match status" value="1"/>
</dbReference>
<dbReference type="GO" id="GO:0016887">
    <property type="term" value="F:ATP hydrolysis activity"/>
    <property type="evidence" value="ECO:0007669"/>
    <property type="project" value="InterPro"/>
</dbReference>
<dbReference type="Proteomes" id="UP000028761">
    <property type="component" value="Chromosome 16"/>
</dbReference>
<dbReference type="InterPro" id="IPR036412">
    <property type="entry name" value="HAD-like_sf"/>
</dbReference>
<dbReference type="SFLD" id="SFLDS00003">
    <property type="entry name" value="Haloacid_Dehalogenase"/>
    <property type="match status" value="1"/>
</dbReference>
<proteinExistence type="inferred from homology"/>
<dbReference type="PANTHER" id="PTHR24092:SF49">
    <property type="entry name" value="PHOSPHOLIPID-TRANSPORTING ATPASE IIA-RELATED"/>
    <property type="match status" value="1"/>
</dbReference>
<dbReference type="GO" id="GO:0005802">
    <property type="term" value="C:trans-Golgi network"/>
    <property type="evidence" value="ECO:0007669"/>
    <property type="project" value="TreeGrafter"/>
</dbReference>
<dbReference type="PROSITE" id="PS00154">
    <property type="entry name" value="ATPASE_E1_E2"/>
    <property type="match status" value="1"/>
</dbReference>
<dbReference type="InterPro" id="IPR001757">
    <property type="entry name" value="P_typ_ATPase"/>
</dbReference>
<dbReference type="AlphaFoldDB" id="A0A2I3MCC9"/>
<comment type="similarity">
    <text evidence="3 16">Belongs to the cation transport ATPase (P-type) (TC 3.A.3) family. Type IV subfamily.</text>
</comment>
<dbReference type="FunFam" id="3.40.1110.10:FF:000008">
    <property type="entry name" value="Phospholipid-transporting ATPase"/>
    <property type="match status" value="1"/>
</dbReference>
<dbReference type="EC" id="7.6.2.1" evidence="16"/>
<dbReference type="Pfam" id="PF00702">
    <property type="entry name" value="Hydrolase"/>
    <property type="match status" value="1"/>
</dbReference>
<dbReference type="Bgee" id="ENSPANG00000023209">
    <property type="expression patterns" value="Expressed in postnatal subventricular zone and 67 other cell types or tissues"/>
</dbReference>
<dbReference type="Pfam" id="PF16209">
    <property type="entry name" value="PhoLip_ATPase_N"/>
    <property type="match status" value="1"/>
</dbReference>
<dbReference type="InterPro" id="IPR044492">
    <property type="entry name" value="P_typ_ATPase_HD_dom"/>
</dbReference>
<comment type="subcellular location">
    <subcellularLocation>
        <location evidence="2">Golgi apparatus</location>
        <location evidence="2">trans-Golgi network membrane</location>
        <topology evidence="2">Multi-pass membrane protein</topology>
    </subcellularLocation>
    <subcellularLocation>
        <location evidence="16">Membrane</location>
        <topology evidence="16">Multi-pass membrane protein</topology>
    </subcellularLocation>
</comment>
<dbReference type="InterPro" id="IPR023298">
    <property type="entry name" value="ATPase_P-typ_TM_dom_sf"/>
</dbReference>
<dbReference type="Ensembl" id="ENSPANT00000045794.2">
    <property type="protein sequence ID" value="ENSPANP00000033417.2"/>
    <property type="gene ID" value="ENSPANG00000023209.3"/>
</dbReference>
<dbReference type="GO" id="GO:0006897">
    <property type="term" value="P:endocytosis"/>
    <property type="evidence" value="ECO:0007669"/>
    <property type="project" value="TreeGrafter"/>
</dbReference>
<dbReference type="GO" id="GO:0005524">
    <property type="term" value="F:ATP binding"/>
    <property type="evidence" value="ECO:0007669"/>
    <property type="project" value="UniProtKB-UniRule"/>
</dbReference>
<dbReference type="FunFam" id="3.40.50.1000:FF:000009">
    <property type="entry name" value="Phospholipid-transporting ATPase"/>
    <property type="match status" value="1"/>
</dbReference>
<dbReference type="Gene3D" id="3.40.50.1000">
    <property type="entry name" value="HAD superfamily/HAD-like"/>
    <property type="match status" value="1"/>
</dbReference>